<dbReference type="EMBL" id="CADCVD010000123">
    <property type="protein sequence ID" value="CAA9452128.1"/>
    <property type="molecule type" value="Genomic_DNA"/>
</dbReference>
<proteinExistence type="predicted"/>
<sequence>MPYSSLDLDPLGEFFSKIKSALRMPRPATGGRRDRDCE</sequence>
<gene>
    <name evidence="1" type="ORF">AVDCRST_MAG37-2461</name>
</gene>
<protein>
    <submittedName>
        <fullName evidence="1">Uncharacterized protein</fullName>
    </submittedName>
</protein>
<accession>A0A6J4QSA1</accession>
<reference evidence="1" key="1">
    <citation type="submission" date="2020-02" db="EMBL/GenBank/DDBJ databases">
        <authorList>
            <person name="Meier V. D."/>
        </authorList>
    </citation>
    <scope>NUCLEOTIDE SEQUENCE</scope>
    <source>
        <strain evidence="1">AVDCRST_MAG37</strain>
    </source>
</reference>
<dbReference type="AlphaFoldDB" id="A0A6J4QSA1"/>
<organism evidence="1">
    <name type="scientific">uncultured Rubrobacteraceae bacterium</name>
    <dbReference type="NCBI Taxonomy" id="349277"/>
    <lineage>
        <taxon>Bacteria</taxon>
        <taxon>Bacillati</taxon>
        <taxon>Actinomycetota</taxon>
        <taxon>Rubrobacteria</taxon>
        <taxon>Rubrobacterales</taxon>
        <taxon>Rubrobacteraceae</taxon>
        <taxon>environmental samples</taxon>
    </lineage>
</organism>
<name>A0A6J4QSA1_9ACTN</name>
<evidence type="ECO:0000313" key="1">
    <source>
        <dbReference type="EMBL" id="CAA9452128.1"/>
    </source>
</evidence>